<evidence type="ECO:0000313" key="3">
    <source>
        <dbReference type="Proteomes" id="UP000248168"/>
    </source>
</evidence>
<proteinExistence type="predicted"/>
<dbReference type="OrthoDB" id="9796975at2"/>
<sequence length="120" mass="13950">MMEQPKPYKREHYRLPLPISYPVMFAGSTAIGEGTLTNLSVLGCTIECETIPPHTPNLLLRLILPDQKESLPIEEAEVRWVDERRIGVQFNKVERAANLRLHGFVWDRMVERLQTIKQQR</sequence>
<dbReference type="Gene3D" id="2.40.10.220">
    <property type="entry name" value="predicted glycosyltransferase like domains"/>
    <property type="match status" value="1"/>
</dbReference>
<dbReference type="InParanoid" id="A0A330L421"/>
<evidence type="ECO:0000259" key="1">
    <source>
        <dbReference type="Pfam" id="PF07238"/>
    </source>
</evidence>
<dbReference type="EMBL" id="OUNR01000001">
    <property type="protein sequence ID" value="SPP63642.1"/>
    <property type="molecule type" value="Genomic_DNA"/>
</dbReference>
<reference evidence="3" key="1">
    <citation type="submission" date="2018-04" db="EMBL/GenBank/DDBJ databases">
        <authorList>
            <person name="Lucker S."/>
            <person name="Sakoula D."/>
        </authorList>
    </citation>
    <scope>NUCLEOTIDE SEQUENCE [LARGE SCALE GENOMIC DNA]</scope>
</reference>
<dbReference type="GO" id="GO:0035438">
    <property type="term" value="F:cyclic-di-GMP binding"/>
    <property type="evidence" value="ECO:0007669"/>
    <property type="project" value="InterPro"/>
</dbReference>
<protein>
    <recommendedName>
        <fullName evidence="1">PilZ domain-containing protein</fullName>
    </recommendedName>
</protein>
<dbReference type="SUPFAM" id="SSF141371">
    <property type="entry name" value="PilZ domain-like"/>
    <property type="match status" value="1"/>
</dbReference>
<dbReference type="Proteomes" id="UP000248168">
    <property type="component" value="Unassembled WGS sequence"/>
</dbReference>
<keyword evidence="3" id="KW-1185">Reference proteome</keyword>
<accession>A0A330L421</accession>
<dbReference type="RefSeq" id="WP_121988144.1">
    <property type="nucleotide sequence ID" value="NZ_OUNR01000001.1"/>
</dbReference>
<dbReference type="AlphaFoldDB" id="A0A330L421"/>
<gene>
    <name evidence="2" type="ORF">NITLEN_10728</name>
</gene>
<feature type="domain" description="PilZ" evidence="1">
    <location>
        <begin position="9"/>
        <end position="101"/>
    </location>
</feature>
<dbReference type="Pfam" id="PF07238">
    <property type="entry name" value="PilZ"/>
    <property type="match status" value="1"/>
</dbReference>
<evidence type="ECO:0000313" key="2">
    <source>
        <dbReference type="EMBL" id="SPP63642.1"/>
    </source>
</evidence>
<name>A0A330L421_9BACT</name>
<dbReference type="InterPro" id="IPR009875">
    <property type="entry name" value="PilZ_domain"/>
</dbReference>
<organism evidence="2 3">
    <name type="scientific">Nitrospira lenta</name>
    <dbReference type="NCBI Taxonomy" id="1436998"/>
    <lineage>
        <taxon>Bacteria</taxon>
        <taxon>Pseudomonadati</taxon>
        <taxon>Nitrospirota</taxon>
        <taxon>Nitrospiria</taxon>
        <taxon>Nitrospirales</taxon>
        <taxon>Nitrospiraceae</taxon>
        <taxon>Nitrospira</taxon>
    </lineage>
</organism>